<protein>
    <submittedName>
        <fullName evidence="7">TetR/AcrR family transcriptional regulator</fullName>
    </submittedName>
</protein>
<dbReference type="PANTHER" id="PTHR30055">
    <property type="entry name" value="HTH-TYPE TRANSCRIPTIONAL REGULATOR RUTR"/>
    <property type="match status" value="1"/>
</dbReference>
<feature type="DNA-binding region" description="H-T-H motif" evidence="4">
    <location>
        <begin position="58"/>
        <end position="77"/>
    </location>
</feature>
<evidence type="ECO:0000256" key="1">
    <source>
        <dbReference type="ARBA" id="ARBA00023015"/>
    </source>
</evidence>
<dbReference type="InterPro" id="IPR009057">
    <property type="entry name" value="Homeodomain-like_sf"/>
</dbReference>
<dbReference type="InterPro" id="IPR050109">
    <property type="entry name" value="HTH-type_TetR-like_transc_reg"/>
</dbReference>
<dbReference type="PANTHER" id="PTHR30055:SF234">
    <property type="entry name" value="HTH-TYPE TRANSCRIPTIONAL REGULATOR BETI"/>
    <property type="match status" value="1"/>
</dbReference>
<dbReference type="Proteomes" id="UP001204524">
    <property type="component" value="Unassembled WGS sequence"/>
</dbReference>
<feature type="region of interest" description="Disordered" evidence="5">
    <location>
        <begin position="1"/>
        <end position="31"/>
    </location>
</feature>
<accession>A0ABT1KZP9</accession>
<dbReference type="InterPro" id="IPR001647">
    <property type="entry name" value="HTH_TetR"/>
</dbReference>
<proteinExistence type="predicted"/>
<evidence type="ECO:0000259" key="6">
    <source>
        <dbReference type="PROSITE" id="PS50977"/>
    </source>
</evidence>
<feature type="compositionally biased region" description="Low complexity" evidence="5">
    <location>
        <begin position="8"/>
        <end position="22"/>
    </location>
</feature>
<name>A0ABT1KZP9_9ACTN</name>
<dbReference type="PRINTS" id="PR00455">
    <property type="entry name" value="HTHTETR"/>
</dbReference>
<evidence type="ECO:0000256" key="2">
    <source>
        <dbReference type="ARBA" id="ARBA00023125"/>
    </source>
</evidence>
<organism evidence="7 8">
    <name type="scientific">Nocardioides pinisoli</name>
    <dbReference type="NCBI Taxonomy" id="2950279"/>
    <lineage>
        <taxon>Bacteria</taxon>
        <taxon>Bacillati</taxon>
        <taxon>Actinomycetota</taxon>
        <taxon>Actinomycetes</taxon>
        <taxon>Propionibacteriales</taxon>
        <taxon>Nocardioidaceae</taxon>
        <taxon>Nocardioides</taxon>
    </lineage>
</organism>
<gene>
    <name evidence="7" type="ORF">NCI01_13530</name>
</gene>
<evidence type="ECO:0000313" key="7">
    <source>
        <dbReference type="EMBL" id="MCP3422819.1"/>
    </source>
</evidence>
<evidence type="ECO:0000313" key="8">
    <source>
        <dbReference type="Proteomes" id="UP001204524"/>
    </source>
</evidence>
<feature type="domain" description="HTH tetR-type" evidence="6">
    <location>
        <begin position="35"/>
        <end position="95"/>
    </location>
</feature>
<keyword evidence="2 4" id="KW-0238">DNA-binding</keyword>
<reference evidence="7 8" key="1">
    <citation type="submission" date="2022-06" db="EMBL/GenBank/DDBJ databases">
        <authorList>
            <person name="So Y."/>
        </authorList>
    </citation>
    <scope>NUCLEOTIDE SEQUENCE [LARGE SCALE GENOMIC DNA]</scope>
    <source>
        <strain evidence="7 8">STR3</strain>
    </source>
</reference>
<keyword evidence="3" id="KW-0804">Transcription</keyword>
<dbReference type="PROSITE" id="PS50977">
    <property type="entry name" value="HTH_TETR_2"/>
    <property type="match status" value="1"/>
</dbReference>
<dbReference type="Gene3D" id="1.10.357.10">
    <property type="entry name" value="Tetracycline Repressor, domain 2"/>
    <property type="match status" value="1"/>
</dbReference>
<sequence length="237" mass="25435">MDTRPLVRRGPGPVTAAPGAARRPYRSAHRRQQAVRTRALVLEAATSLFADRGWSATGMRDVAKGAGVAVETVYSSFGSKTDLLLSAIDVGVVGDDEPVALSQRPEFAGLGVGSLTDRLAAAVRMVTGINERTWGLRQALSEAAGSEPQLAAKLHELETRRRENIREGVEMVIGRPVDDEVLDGLWAVMGADVFRLLTQVGGRGVDDYERWLTTTTRRLLAVDVPEPPPGPSTGRDG</sequence>
<dbReference type="EMBL" id="JANARS010000005">
    <property type="protein sequence ID" value="MCP3422819.1"/>
    <property type="molecule type" value="Genomic_DNA"/>
</dbReference>
<keyword evidence="8" id="KW-1185">Reference proteome</keyword>
<keyword evidence="1" id="KW-0805">Transcription regulation</keyword>
<comment type="caution">
    <text evidence="7">The sequence shown here is derived from an EMBL/GenBank/DDBJ whole genome shotgun (WGS) entry which is preliminary data.</text>
</comment>
<evidence type="ECO:0000256" key="4">
    <source>
        <dbReference type="PROSITE-ProRule" id="PRU00335"/>
    </source>
</evidence>
<dbReference type="RefSeq" id="WP_254182009.1">
    <property type="nucleotide sequence ID" value="NZ_JANARS010000005.1"/>
</dbReference>
<dbReference type="Pfam" id="PF00440">
    <property type="entry name" value="TetR_N"/>
    <property type="match status" value="1"/>
</dbReference>
<evidence type="ECO:0000256" key="5">
    <source>
        <dbReference type="SAM" id="MobiDB-lite"/>
    </source>
</evidence>
<evidence type="ECO:0000256" key="3">
    <source>
        <dbReference type="ARBA" id="ARBA00023163"/>
    </source>
</evidence>
<dbReference type="SUPFAM" id="SSF46689">
    <property type="entry name" value="Homeodomain-like"/>
    <property type="match status" value="1"/>
</dbReference>